<dbReference type="InterPro" id="IPR000572">
    <property type="entry name" value="OxRdtase_Mopterin-bd_dom"/>
</dbReference>
<feature type="domain" description="Oxidoreductase molybdopterin-binding" evidence="2">
    <location>
        <begin position="114"/>
        <end position="255"/>
    </location>
</feature>
<accession>A0A285PHK8</accession>
<sequence length="279" mass="31206">MTHSSTKAKDQNSDTKDGASLSRRQLLRTGSLAALAGLGLTGCDALDQMAKSPSTTRKVMDSAQSLTYRFQRMLLNADALVREYEPSDIIQPMRPNGVTDPQDADYLALRENAFQTYQLQISGLVEKPLSLSLAQLMAMPSRSQITRHDCVEGWSCIAQWKGVPLADLMALTKPKKTARYVLIRCYDTIEQGLSGGFRYYESIDLQDAYHPQTILAYEMNEGPLPIENGAPLRLRVERQLGYKMAKYIRSIELIESFADIEGGKGGYWEDRGYAWYAGI</sequence>
<dbReference type="Pfam" id="PF00174">
    <property type="entry name" value="Oxidored_molyb"/>
    <property type="match status" value="1"/>
</dbReference>
<name>A0A285PHK8_9HYPH</name>
<dbReference type="AlphaFoldDB" id="A0A285PHK8"/>
<dbReference type="EMBL" id="OBEL01000002">
    <property type="protein sequence ID" value="SNZ19616.1"/>
    <property type="molecule type" value="Genomic_DNA"/>
</dbReference>
<dbReference type="PANTHER" id="PTHR43032:SF2">
    <property type="entry name" value="BLL0505 PROTEIN"/>
    <property type="match status" value="1"/>
</dbReference>
<dbReference type="OrthoDB" id="9795587at2"/>
<dbReference type="PANTHER" id="PTHR43032">
    <property type="entry name" value="PROTEIN-METHIONINE-SULFOXIDE REDUCTASE"/>
    <property type="match status" value="1"/>
</dbReference>
<dbReference type="PROSITE" id="PS51318">
    <property type="entry name" value="TAT"/>
    <property type="match status" value="1"/>
</dbReference>
<evidence type="ECO:0000256" key="1">
    <source>
        <dbReference type="SAM" id="MobiDB-lite"/>
    </source>
</evidence>
<evidence type="ECO:0000313" key="3">
    <source>
        <dbReference type="EMBL" id="SNZ19616.1"/>
    </source>
</evidence>
<evidence type="ECO:0000313" key="4">
    <source>
        <dbReference type="Proteomes" id="UP000219439"/>
    </source>
</evidence>
<dbReference type="InterPro" id="IPR036374">
    <property type="entry name" value="OxRdtase_Mopterin-bd_sf"/>
</dbReference>
<keyword evidence="4" id="KW-1185">Reference proteome</keyword>
<evidence type="ECO:0000259" key="2">
    <source>
        <dbReference type="Pfam" id="PF00174"/>
    </source>
</evidence>
<reference evidence="3 4" key="1">
    <citation type="submission" date="2017-09" db="EMBL/GenBank/DDBJ databases">
        <authorList>
            <person name="Ehlers B."/>
            <person name="Leendertz F.H."/>
        </authorList>
    </citation>
    <scope>NUCLEOTIDE SEQUENCE [LARGE SCALE GENOMIC DNA]</scope>
    <source>
        <strain evidence="3 4">DSM 18289</strain>
    </source>
</reference>
<dbReference type="Gene3D" id="3.90.420.10">
    <property type="entry name" value="Oxidoreductase, molybdopterin-binding domain"/>
    <property type="match status" value="1"/>
</dbReference>
<feature type="compositionally biased region" description="Basic and acidic residues" evidence="1">
    <location>
        <begin position="7"/>
        <end position="17"/>
    </location>
</feature>
<dbReference type="InterPro" id="IPR006311">
    <property type="entry name" value="TAT_signal"/>
</dbReference>
<dbReference type="RefSeq" id="WP_097153949.1">
    <property type="nucleotide sequence ID" value="NZ_OBEL01000002.1"/>
</dbReference>
<dbReference type="Proteomes" id="UP000219439">
    <property type="component" value="Unassembled WGS sequence"/>
</dbReference>
<proteinExistence type="predicted"/>
<gene>
    <name evidence="3" type="ORF">SAMN06265368_2706</name>
</gene>
<protein>
    <submittedName>
        <fullName evidence="3">DMSO/TMAO reductase YedYZ, molybdopterin-dependent catalytic subunit</fullName>
    </submittedName>
</protein>
<dbReference type="CDD" id="cd02108">
    <property type="entry name" value="bact_SO_family_Moco"/>
    <property type="match status" value="1"/>
</dbReference>
<dbReference type="SUPFAM" id="SSF56524">
    <property type="entry name" value="Oxidoreductase molybdopterin-binding domain"/>
    <property type="match status" value="1"/>
</dbReference>
<feature type="region of interest" description="Disordered" evidence="1">
    <location>
        <begin position="1"/>
        <end position="22"/>
    </location>
</feature>
<organism evidence="3 4">
    <name type="scientific">Cohaesibacter gelatinilyticus</name>
    <dbReference type="NCBI Taxonomy" id="372072"/>
    <lineage>
        <taxon>Bacteria</taxon>
        <taxon>Pseudomonadati</taxon>
        <taxon>Pseudomonadota</taxon>
        <taxon>Alphaproteobacteria</taxon>
        <taxon>Hyphomicrobiales</taxon>
        <taxon>Cohaesibacteraceae</taxon>
    </lineage>
</organism>